<dbReference type="Gene3D" id="2.160.20.10">
    <property type="entry name" value="Single-stranded right-handed beta-helix, Pectin lyase-like"/>
    <property type="match status" value="1"/>
</dbReference>
<keyword evidence="4" id="KW-1185">Reference proteome</keyword>
<accession>A0A7K1TIS7</accession>
<keyword evidence="1" id="KW-0732">Signal</keyword>
<dbReference type="RefSeq" id="WP_157568183.1">
    <property type="nucleotide sequence ID" value="NZ_WQKZ01000004.1"/>
</dbReference>
<protein>
    <recommendedName>
        <fullName evidence="2">Right handed beta helix domain-containing protein</fullName>
    </recommendedName>
</protein>
<proteinExistence type="predicted"/>
<gene>
    <name evidence="3" type="ORF">GO988_18280</name>
</gene>
<comment type="caution">
    <text evidence="3">The sequence shown here is derived from an EMBL/GenBank/DDBJ whole genome shotgun (WGS) entry which is preliminary data.</text>
</comment>
<dbReference type="Pfam" id="PF13229">
    <property type="entry name" value="Beta_helix"/>
    <property type="match status" value="1"/>
</dbReference>
<organism evidence="3 4">
    <name type="scientific">Hymenobacter ginkgonis</name>
    <dbReference type="NCBI Taxonomy" id="2682976"/>
    <lineage>
        <taxon>Bacteria</taxon>
        <taxon>Pseudomonadati</taxon>
        <taxon>Bacteroidota</taxon>
        <taxon>Cytophagia</taxon>
        <taxon>Cytophagales</taxon>
        <taxon>Hymenobacteraceae</taxon>
        <taxon>Hymenobacter</taxon>
    </lineage>
</organism>
<dbReference type="SMART" id="SM00710">
    <property type="entry name" value="PbH1"/>
    <property type="match status" value="5"/>
</dbReference>
<dbReference type="Proteomes" id="UP000441336">
    <property type="component" value="Unassembled WGS sequence"/>
</dbReference>
<feature type="domain" description="Right handed beta helix" evidence="2">
    <location>
        <begin position="171"/>
        <end position="353"/>
    </location>
</feature>
<dbReference type="SUPFAM" id="SSF51126">
    <property type="entry name" value="Pectin lyase-like"/>
    <property type="match status" value="1"/>
</dbReference>
<feature type="chain" id="PRO_5029831151" description="Right handed beta helix domain-containing protein" evidence="1">
    <location>
        <begin position="39"/>
        <end position="643"/>
    </location>
</feature>
<name>A0A7K1TIS7_9BACT</name>
<dbReference type="InterPro" id="IPR006626">
    <property type="entry name" value="PbH1"/>
</dbReference>
<sequence>MKKKQMTPTGQSPGAFCPRWRVWLSSLILLILASPAHGQTAVVTLSKDLKKDFGAVGDGKTNDQAAFEKAADFFNQRAKSAAGATGRAVLRIPKGVYLVSPQAADGNGRDVLHFTGCRNLAVVGDDSATTEIRCVNGLHYGAFDPATKQPYEAPSAYFTDAKYAARGGTYITLQGCENVEISNLNLNGNSSHLVVGGHWGDTGIQLAFDGIFVDNSRRIALRRLALHHFGRDGIQVLNHLAKSLDDPSREDILLENSTCTYNGRQGLSLTGVNGFRAVNSSFSHTGRVVLAATGKPLFSNPGAGVDLEPQDGFVANVRFDNCRFVDNAGQGIVADRPNPANPPTTKNVVFANSLVWGVSNWSAWVTQPGFLFKNTRFYGAFVHGCKAATPADATRFVGCTFEDRPYHGQAAYGPFTLHSDGAARAMSFVDCRFVGTHNYLMHAIPAATDTASLFHLRNCTFLFDYTQPPQGSYDKLLGVVFSGNTAFKNGPHRTSPHRTDFMLGSANATGTLVVRAPGSLQLLAPNSYYLANGGLDIGRQPARSRDSAIVTIAANNTLVLNEQAGKTPELYIGPTSRLVVKKGGSLEILRHTKVTIAGRLVVEDGAYFFLDPQAVVQPTGRGQLRVGPKAIKTKHPTLYSTYY</sequence>
<reference evidence="3 4" key="1">
    <citation type="submission" date="2019-12" db="EMBL/GenBank/DDBJ databases">
        <title>Hymenobacter sp. HMF4947 Genome sequencing and assembly.</title>
        <authorList>
            <person name="Kang H."/>
            <person name="Cha I."/>
            <person name="Kim H."/>
            <person name="Joh K."/>
        </authorList>
    </citation>
    <scope>NUCLEOTIDE SEQUENCE [LARGE SCALE GENOMIC DNA]</scope>
    <source>
        <strain evidence="3 4">HMF4947</strain>
    </source>
</reference>
<feature type="signal peptide" evidence="1">
    <location>
        <begin position="1"/>
        <end position="38"/>
    </location>
</feature>
<dbReference type="EMBL" id="WQKZ01000004">
    <property type="protein sequence ID" value="MVN78282.1"/>
    <property type="molecule type" value="Genomic_DNA"/>
</dbReference>
<evidence type="ECO:0000256" key="1">
    <source>
        <dbReference type="SAM" id="SignalP"/>
    </source>
</evidence>
<dbReference type="InterPro" id="IPR012334">
    <property type="entry name" value="Pectin_lyas_fold"/>
</dbReference>
<evidence type="ECO:0000313" key="4">
    <source>
        <dbReference type="Proteomes" id="UP000441336"/>
    </source>
</evidence>
<evidence type="ECO:0000313" key="3">
    <source>
        <dbReference type="EMBL" id="MVN78282.1"/>
    </source>
</evidence>
<evidence type="ECO:0000259" key="2">
    <source>
        <dbReference type="Pfam" id="PF13229"/>
    </source>
</evidence>
<dbReference type="InterPro" id="IPR039448">
    <property type="entry name" value="Beta_helix"/>
</dbReference>
<dbReference type="InterPro" id="IPR011050">
    <property type="entry name" value="Pectin_lyase_fold/virulence"/>
</dbReference>
<dbReference type="AlphaFoldDB" id="A0A7K1TIS7"/>